<gene>
    <name evidence="1" type="ORF">Bca52824_047401</name>
</gene>
<evidence type="ECO:0000313" key="1">
    <source>
        <dbReference type="EMBL" id="KAG2287797.1"/>
    </source>
</evidence>
<dbReference type="AlphaFoldDB" id="A0A8X7RGZ0"/>
<evidence type="ECO:0000313" key="2">
    <source>
        <dbReference type="Proteomes" id="UP000886595"/>
    </source>
</evidence>
<organism evidence="1 2">
    <name type="scientific">Brassica carinata</name>
    <name type="common">Ethiopian mustard</name>
    <name type="synonym">Abyssinian cabbage</name>
    <dbReference type="NCBI Taxonomy" id="52824"/>
    <lineage>
        <taxon>Eukaryota</taxon>
        <taxon>Viridiplantae</taxon>
        <taxon>Streptophyta</taxon>
        <taxon>Embryophyta</taxon>
        <taxon>Tracheophyta</taxon>
        <taxon>Spermatophyta</taxon>
        <taxon>Magnoliopsida</taxon>
        <taxon>eudicotyledons</taxon>
        <taxon>Gunneridae</taxon>
        <taxon>Pentapetalae</taxon>
        <taxon>rosids</taxon>
        <taxon>malvids</taxon>
        <taxon>Brassicales</taxon>
        <taxon>Brassicaceae</taxon>
        <taxon>Brassiceae</taxon>
        <taxon>Brassica</taxon>
    </lineage>
</organism>
<dbReference type="Proteomes" id="UP000886595">
    <property type="component" value="Unassembled WGS sequence"/>
</dbReference>
<proteinExistence type="predicted"/>
<dbReference type="EMBL" id="JAAMPC010000010">
    <property type="protein sequence ID" value="KAG2287797.1"/>
    <property type="molecule type" value="Genomic_DNA"/>
</dbReference>
<name>A0A8X7RGZ0_BRACI</name>
<keyword evidence="2" id="KW-1185">Reference proteome</keyword>
<sequence>MLLRLVIDKEEQQQLLLCSSQENGDVLRNDESLRSELERLQLAIEYASVSLDKKLVFVLVLKLLLTMTKTVDIIFS</sequence>
<accession>A0A8X7RGZ0</accession>
<comment type="caution">
    <text evidence="1">The sequence shown here is derived from an EMBL/GenBank/DDBJ whole genome shotgun (WGS) entry which is preliminary data.</text>
</comment>
<reference evidence="1 2" key="1">
    <citation type="submission" date="2020-02" db="EMBL/GenBank/DDBJ databases">
        <authorList>
            <person name="Ma Q."/>
            <person name="Huang Y."/>
            <person name="Song X."/>
            <person name="Pei D."/>
        </authorList>
    </citation>
    <scope>NUCLEOTIDE SEQUENCE [LARGE SCALE GENOMIC DNA]</scope>
    <source>
        <strain evidence="1">Sxm20200214</strain>
        <tissue evidence="1">Leaf</tissue>
    </source>
</reference>
<protein>
    <submittedName>
        <fullName evidence="1">Uncharacterized protein</fullName>
    </submittedName>
</protein>